<evidence type="ECO:0000256" key="1">
    <source>
        <dbReference type="ARBA" id="ARBA00000382"/>
    </source>
</evidence>
<keyword evidence="5 9" id="KW-0326">Glycosidase</keyword>
<keyword evidence="10" id="KW-0732">Signal</keyword>
<dbReference type="GO" id="GO:0042973">
    <property type="term" value="F:glucan endo-1,3-beta-D-glucosidase activity"/>
    <property type="evidence" value="ECO:0007669"/>
    <property type="project" value="UniProtKB-EC"/>
</dbReference>
<dbReference type="InterPro" id="IPR044965">
    <property type="entry name" value="Glyco_hydro_17_plant"/>
</dbReference>
<dbReference type="GO" id="GO:0005975">
    <property type="term" value="P:carbohydrate metabolic process"/>
    <property type="evidence" value="ECO:0007669"/>
    <property type="project" value="InterPro"/>
</dbReference>
<dbReference type="EMBL" id="JAAWWB010000031">
    <property type="protein sequence ID" value="KAG6745402.1"/>
    <property type="molecule type" value="Genomic_DNA"/>
</dbReference>
<organism evidence="12 13">
    <name type="scientific">Populus tomentosa</name>
    <name type="common">Chinese white poplar</name>
    <dbReference type="NCBI Taxonomy" id="118781"/>
    <lineage>
        <taxon>Eukaryota</taxon>
        <taxon>Viridiplantae</taxon>
        <taxon>Streptophyta</taxon>
        <taxon>Embryophyta</taxon>
        <taxon>Tracheophyta</taxon>
        <taxon>Spermatophyta</taxon>
        <taxon>Magnoliopsida</taxon>
        <taxon>eudicotyledons</taxon>
        <taxon>Gunneridae</taxon>
        <taxon>Pentapetalae</taxon>
        <taxon>rosids</taxon>
        <taxon>fabids</taxon>
        <taxon>Malpighiales</taxon>
        <taxon>Salicaceae</taxon>
        <taxon>Saliceae</taxon>
        <taxon>Populus</taxon>
    </lineage>
</organism>
<dbReference type="InterPro" id="IPR016140">
    <property type="entry name" value="Bifunc_inhib/LTP/seed_store"/>
</dbReference>
<dbReference type="CDD" id="cd01960">
    <property type="entry name" value="nsLTP1"/>
    <property type="match status" value="1"/>
</dbReference>
<evidence type="ECO:0000256" key="3">
    <source>
        <dbReference type="ARBA" id="ARBA00012780"/>
    </source>
</evidence>
<dbReference type="Proteomes" id="UP000886885">
    <property type="component" value="Chromosome 16A"/>
</dbReference>
<dbReference type="InterPro" id="IPR000490">
    <property type="entry name" value="Glyco_hydro_17"/>
</dbReference>
<evidence type="ECO:0000259" key="11">
    <source>
        <dbReference type="SMART" id="SM00499"/>
    </source>
</evidence>
<accession>A0A8X8C8Z2</accession>
<dbReference type="PANTHER" id="PTHR32227">
    <property type="entry name" value="GLUCAN ENDO-1,3-BETA-GLUCOSIDASE BG1-RELATED-RELATED"/>
    <property type="match status" value="1"/>
</dbReference>
<evidence type="ECO:0000313" key="12">
    <source>
        <dbReference type="EMBL" id="KAG6745402.1"/>
    </source>
</evidence>
<comment type="similarity">
    <text evidence="2 8">Belongs to the glycosyl hydrolase 17 family.</text>
</comment>
<evidence type="ECO:0000256" key="8">
    <source>
        <dbReference type="RuleBase" id="RU004335"/>
    </source>
</evidence>
<evidence type="ECO:0000256" key="7">
    <source>
        <dbReference type="ARBA" id="ARBA00033417"/>
    </source>
</evidence>
<keyword evidence="4 9" id="KW-0378">Hydrolase</keyword>
<gene>
    <name evidence="12" type="ORF">POTOM_052067</name>
</gene>
<evidence type="ECO:0000256" key="2">
    <source>
        <dbReference type="ARBA" id="ARBA00008773"/>
    </source>
</evidence>
<feature type="chain" id="PRO_5036442393" description="glucan endo-1,3-beta-D-glucosidase" evidence="10">
    <location>
        <begin position="27"/>
        <end position="482"/>
    </location>
</feature>
<feature type="domain" description="Bifunctional inhibitor/plant lipid transfer protein/seed storage helical" evidence="11">
    <location>
        <begin position="30"/>
        <end position="116"/>
    </location>
</feature>
<proteinExistence type="inferred from homology"/>
<dbReference type="AlphaFoldDB" id="A0A8X8C8Z2"/>
<keyword evidence="13" id="KW-1185">Reference proteome</keyword>
<sequence length="482" mass="52358">MASPRALRLVCLVVCIMVMTASTTKASISCNQVINTLTPCLSYVVGNGALTDNCCNGIRGLNSAARTTPDRQSVCTCLKNTASQFSYNSRNVALAAGLPGKCGVKLPYKIDPSTDCKSSTAIAATKPIMASLQLILSGAGPLNPNTSSLCYYNFQAVAALVGICYGRVASNQLPPPSTIANLFNSNGITNVRIFDIEATTLKSLSGTGINVMVDIPNEDLPSLATGTLNFSLEWLQYSNIFSNIPTVQVKYIAVGNEVFLKDPFYTPHVVPAMMNLYQALQMLNLATSIKLSSPQAASVLSVSYPPSSAAFDPFLQSVMIRLLKYLHDTGSPFMVNVYPYISYINDKEHISLDYALFRNQNVVQDGGFLYANLFDASVDAFVYAMEREGFRGINIVVSETGWPTGGGEAASVAIAMAYNENVVKRVANYVGTPRQPLKKWKFTYLISLMRMRKMGRSMRSILGFLALMGLRFMISISTNKFV</sequence>
<evidence type="ECO:0000313" key="13">
    <source>
        <dbReference type="Proteomes" id="UP000886885"/>
    </source>
</evidence>
<evidence type="ECO:0000256" key="5">
    <source>
        <dbReference type="ARBA" id="ARBA00023295"/>
    </source>
</evidence>
<dbReference type="FunFam" id="3.20.20.80:FF:000010">
    <property type="entry name" value="glucan endo-1,3-beta-glucosidase, basic"/>
    <property type="match status" value="1"/>
</dbReference>
<dbReference type="Pfam" id="PF00332">
    <property type="entry name" value="Glyco_hydro_17"/>
    <property type="match status" value="1"/>
</dbReference>
<comment type="caution">
    <text evidence="12">The sequence shown here is derived from an EMBL/GenBank/DDBJ whole genome shotgun (WGS) entry which is preliminary data.</text>
</comment>
<evidence type="ECO:0000256" key="6">
    <source>
        <dbReference type="ARBA" id="ARBA00033335"/>
    </source>
</evidence>
<evidence type="ECO:0000256" key="10">
    <source>
        <dbReference type="SAM" id="SignalP"/>
    </source>
</evidence>
<dbReference type="OrthoDB" id="846729at2759"/>
<name>A0A8X8C8Z2_POPTO</name>
<dbReference type="SMART" id="SM00499">
    <property type="entry name" value="AAI"/>
    <property type="match status" value="1"/>
</dbReference>
<protein>
    <recommendedName>
        <fullName evidence="3">glucan endo-1,3-beta-D-glucosidase</fullName>
        <ecNumber evidence="3">3.2.1.39</ecNumber>
    </recommendedName>
    <alternativeName>
        <fullName evidence="6">(1-&gt;3)-beta-glucan endohydrolase</fullName>
    </alternativeName>
    <alternativeName>
        <fullName evidence="7">Beta-1,3-endoglucanase</fullName>
    </alternativeName>
</protein>
<comment type="catalytic activity">
    <reaction evidence="1">
        <text>Hydrolysis of (1-&gt;3)-beta-D-glucosidic linkages in (1-&gt;3)-beta-D-glucans.</text>
        <dbReference type="EC" id="3.2.1.39"/>
    </reaction>
</comment>
<feature type="signal peptide" evidence="10">
    <location>
        <begin position="1"/>
        <end position="26"/>
    </location>
</feature>
<dbReference type="Pfam" id="PF00234">
    <property type="entry name" value="Tryp_alpha_amyl"/>
    <property type="match status" value="1"/>
</dbReference>
<dbReference type="EC" id="3.2.1.39" evidence="3"/>
<evidence type="ECO:0000256" key="4">
    <source>
        <dbReference type="ARBA" id="ARBA00022801"/>
    </source>
</evidence>
<evidence type="ECO:0000256" key="9">
    <source>
        <dbReference type="RuleBase" id="RU004336"/>
    </source>
</evidence>
<reference evidence="12" key="1">
    <citation type="journal article" date="2020" name="bioRxiv">
        <title>Hybrid origin of Populus tomentosa Carr. identified through genome sequencing and phylogenomic analysis.</title>
        <authorList>
            <person name="An X."/>
            <person name="Gao K."/>
            <person name="Chen Z."/>
            <person name="Li J."/>
            <person name="Yang X."/>
            <person name="Yang X."/>
            <person name="Zhou J."/>
            <person name="Guo T."/>
            <person name="Zhao T."/>
            <person name="Huang S."/>
            <person name="Miao D."/>
            <person name="Khan W.U."/>
            <person name="Rao P."/>
            <person name="Ye M."/>
            <person name="Lei B."/>
            <person name="Liao W."/>
            <person name="Wang J."/>
            <person name="Ji L."/>
            <person name="Li Y."/>
            <person name="Guo B."/>
            <person name="Mustafa N.S."/>
            <person name="Li S."/>
            <person name="Yun Q."/>
            <person name="Keller S.R."/>
            <person name="Mao J."/>
            <person name="Zhang R."/>
            <person name="Strauss S.H."/>
        </authorList>
    </citation>
    <scope>NUCLEOTIDE SEQUENCE</scope>
    <source>
        <strain evidence="12">GM15</strain>
        <tissue evidence="12">Leaf</tissue>
    </source>
</reference>
<dbReference type="PROSITE" id="PS00587">
    <property type="entry name" value="GLYCOSYL_HYDROL_F17"/>
    <property type="match status" value="1"/>
</dbReference>